<feature type="domain" description="K Homology" evidence="2">
    <location>
        <begin position="276"/>
        <end position="353"/>
    </location>
</feature>
<proteinExistence type="predicted"/>
<dbReference type="EMBL" id="CAUYUJ010019659">
    <property type="protein sequence ID" value="CAK0892740.1"/>
    <property type="molecule type" value="Genomic_DNA"/>
</dbReference>
<protein>
    <recommendedName>
        <fullName evidence="2">K Homology domain-containing protein</fullName>
    </recommendedName>
</protein>
<feature type="compositionally biased region" description="Basic and acidic residues" evidence="1">
    <location>
        <begin position="376"/>
        <end position="396"/>
    </location>
</feature>
<organism evidence="3 4">
    <name type="scientific">Prorocentrum cordatum</name>
    <dbReference type="NCBI Taxonomy" id="2364126"/>
    <lineage>
        <taxon>Eukaryota</taxon>
        <taxon>Sar</taxon>
        <taxon>Alveolata</taxon>
        <taxon>Dinophyceae</taxon>
        <taxon>Prorocentrales</taxon>
        <taxon>Prorocentraceae</taxon>
        <taxon>Prorocentrum</taxon>
    </lineage>
</organism>
<dbReference type="InterPro" id="IPR036612">
    <property type="entry name" value="KH_dom_type_1_sf"/>
</dbReference>
<feature type="domain" description="K Homology" evidence="2">
    <location>
        <begin position="101"/>
        <end position="179"/>
    </location>
</feature>
<feature type="compositionally biased region" description="Basic and acidic residues" evidence="1">
    <location>
        <begin position="420"/>
        <end position="429"/>
    </location>
</feature>
<feature type="compositionally biased region" description="Basic residues" evidence="1">
    <location>
        <begin position="407"/>
        <end position="419"/>
    </location>
</feature>
<dbReference type="CDD" id="cd00105">
    <property type="entry name" value="KH-I"/>
    <property type="match status" value="1"/>
</dbReference>
<evidence type="ECO:0000313" key="4">
    <source>
        <dbReference type="Proteomes" id="UP001189429"/>
    </source>
</evidence>
<dbReference type="SUPFAM" id="SSF54791">
    <property type="entry name" value="Eukaryotic type KH-domain (KH-domain type I)"/>
    <property type="match status" value="1"/>
</dbReference>
<feature type="compositionally biased region" description="Basic and acidic residues" evidence="1">
    <location>
        <begin position="541"/>
        <end position="560"/>
    </location>
</feature>
<gene>
    <name evidence="3" type="ORF">PCOR1329_LOCUS72321</name>
</gene>
<accession>A0ABN9X0G6</accession>
<dbReference type="InterPro" id="IPR004087">
    <property type="entry name" value="KH_dom"/>
</dbReference>
<name>A0ABN9X0G6_9DINO</name>
<feature type="domain" description="K Homology" evidence="2">
    <location>
        <begin position="199"/>
        <end position="266"/>
    </location>
</feature>
<evidence type="ECO:0000313" key="3">
    <source>
        <dbReference type="EMBL" id="CAK0892740.1"/>
    </source>
</evidence>
<feature type="compositionally biased region" description="Basic and acidic residues" evidence="1">
    <location>
        <begin position="447"/>
        <end position="458"/>
    </location>
</feature>
<evidence type="ECO:0000256" key="1">
    <source>
        <dbReference type="SAM" id="MobiDB-lite"/>
    </source>
</evidence>
<comment type="caution">
    <text evidence="3">The sequence shown here is derived from an EMBL/GenBank/DDBJ whole genome shotgun (WGS) entry which is preliminary data.</text>
</comment>
<feature type="domain" description="K Homology" evidence="2">
    <location>
        <begin position="20"/>
        <end position="87"/>
    </location>
</feature>
<sequence length="560" mass="61057">MAAHSDIGMVLDVADAAAGKADMFTRRVTRDEAAYILGRAGKTKAKLNAVSGATINLVEAATGCQLQVRGSDVQRRRCLKYVEFVIAQRLGPVDIADPQAHDDLTILGVPANTVSFITGKGGSFLRLVEEEWCTLLFFLRLDPARPPQRANPLHVESLAIFGPERRRWGAQLKVMAAIEMKVMGYFTQTVGDHESLEDGFAIDTVRIREEDYSYALGKNGSTRKKLAKASGCTVEYVGRVAYLCGVRSERGRAREYLRWRLCQRAGERVHIDHRGRSDVTVVMVGAATAGFIAGQRGALLHAIEERTGTLCFFEGGGAAAPRQSSEEGPRPLLIFGRPEHRRAAEAEVWDRIDHCVFRAGRRGIGGGREGRRRRRLGPEDREERGRRGEPRPDGARPRSARGARGGAARRRVAAAGRRRQGQEADRQGQRGDAGPAGQHAGHRRHPRGSDRARCEVRAPAESAAPGPPAPRGRLPARRPHAGEAAGAHGRVDGHEAGRVPARGGGGVPGDGPRRGLPPVRRRRDAASHPGRVRRASRTAGRRVEDDGGHRVEDLRLRRET</sequence>
<dbReference type="Proteomes" id="UP001189429">
    <property type="component" value="Unassembled WGS sequence"/>
</dbReference>
<dbReference type="SMART" id="SM00322">
    <property type="entry name" value="KH"/>
    <property type="match status" value="4"/>
</dbReference>
<reference evidence="3" key="1">
    <citation type="submission" date="2023-10" db="EMBL/GenBank/DDBJ databases">
        <authorList>
            <person name="Chen Y."/>
            <person name="Shah S."/>
            <person name="Dougan E. K."/>
            <person name="Thang M."/>
            <person name="Chan C."/>
        </authorList>
    </citation>
    <scope>NUCLEOTIDE SEQUENCE [LARGE SCALE GENOMIC DNA]</scope>
</reference>
<feature type="region of interest" description="Disordered" evidence="1">
    <location>
        <begin position="361"/>
        <end position="560"/>
    </location>
</feature>
<evidence type="ECO:0000259" key="2">
    <source>
        <dbReference type="SMART" id="SM00322"/>
    </source>
</evidence>
<feature type="compositionally biased region" description="Basic residues" evidence="1">
    <location>
        <begin position="530"/>
        <end position="540"/>
    </location>
</feature>
<keyword evidence="4" id="KW-1185">Reference proteome</keyword>